<evidence type="ECO:0000256" key="2">
    <source>
        <dbReference type="SAM" id="SignalP"/>
    </source>
</evidence>
<organism evidence="3 4">
    <name type="scientific">Flavobacterium pallidum</name>
    <dbReference type="NCBI Taxonomy" id="2172098"/>
    <lineage>
        <taxon>Bacteria</taxon>
        <taxon>Pseudomonadati</taxon>
        <taxon>Bacteroidota</taxon>
        <taxon>Flavobacteriia</taxon>
        <taxon>Flavobacteriales</taxon>
        <taxon>Flavobacteriaceae</taxon>
        <taxon>Flavobacterium</taxon>
    </lineage>
</organism>
<evidence type="ECO:0000313" key="4">
    <source>
        <dbReference type="Proteomes" id="UP000244937"/>
    </source>
</evidence>
<dbReference type="EMBL" id="CP029187">
    <property type="protein sequence ID" value="AWI26515.1"/>
    <property type="molecule type" value="Genomic_DNA"/>
</dbReference>
<dbReference type="Proteomes" id="UP000244937">
    <property type="component" value="Chromosome"/>
</dbReference>
<dbReference type="OrthoDB" id="981626at2"/>
<dbReference type="InterPro" id="IPR036249">
    <property type="entry name" value="Thioredoxin-like_sf"/>
</dbReference>
<dbReference type="SUPFAM" id="SSF52833">
    <property type="entry name" value="Thioredoxin-like"/>
    <property type="match status" value="1"/>
</dbReference>
<sequence>MKNVMIAFLLLSSAANSQQLHWVTDIDKALREAAVANKEVLLFFTVSEQCENCEKLDKNIFGSEAFQAFAKENYIPVRIDFSQKPTEELTDRMIEKNLLIIEKYNKDGFFPLVVVLDKNAKVLGKTGVYKEETPAQFVSLLRKF</sequence>
<dbReference type="PANTHER" id="PTHR15337:SF11">
    <property type="entry name" value="THIOREDOXIN DOMAIN-CONTAINING PROTEIN"/>
    <property type="match status" value="1"/>
</dbReference>
<name>A0A2S1SJE4_9FLAO</name>
<dbReference type="AlphaFoldDB" id="A0A2S1SJE4"/>
<dbReference type="KEGG" id="fpal:HYN49_11730"/>
<evidence type="ECO:0000256" key="1">
    <source>
        <dbReference type="ARBA" id="ARBA00022729"/>
    </source>
</evidence>
<dbReference type="RefSeq" id="WP_108904292.1">
    <property type="nucleotide sequence ID" value="NZ_CP029187.1"/>
</dbReference>
<gene>
    <name evidence="3" type="ORF">HYN49_11730</name>
</gene>
<dbReference type="Pfam" id="PF13899">
    <property type="entry name" value="Thioredoxin_7"/>
    <property type="match status" value="1"/>
</dbReference>
<dbReference type="Gene3D" id="3.40.30.10">
    <property type="entry name" value="Glutaredoxin"/>
    <property type="match status" value="1"/>
</dbReference>
<dbReference type="PANTHER" id="PTHR15337">
    <property type="entry name" value="ANTERIOR GRADIENT PROTEIN-RELATED"/>
    <property type="match status" value="1"/>
</dbReference>
<evidence type="ECO:0000313" key="3">
    <source>
        <dbReference type="EMBL" id="AWI26515.1"/>
    </source>
</evidence>
<feature type="chain" id="PRO_5015554469" evidence="2">
    <location>
        <begin position="18"/>
        <end position="144"/>
    </location>
</feature>
<proteinExistence type="predicted"/>
<keyword evidence="1 2" id="KW-0732">Signal</keyword>
<reference evidence="3 4" key="1">
    <citation type="submission" date="2018-05" db="EMBL/GenBank/DDBJ databases">
        <title>Genome sequencing of Flavobacterium sp. HYN0049.</title>
        <authorList>
            <person name="Yi H."/>
            <person name="Baek C."/>
        </authorList>
    </citation>
    <scope>NUCLEOTIDE SEQUENCE [LARGE SCALE GENOMIC DNA]</scope>
    <source>
        <strain evidence="3 4">HYN0049</strain>
    </source>
</reference>
<keyword evidence="4" id="KW-1185">Reference proteome</keyword>
<dbReference type="InterPro" id="IPR051099">
    <property type="entry name" value="AGR/TXD"/>
</dbReference>
<protein>
    <submittedName>
        <fullName evidence="3">Thioredoxin family protein</fullName>
    </submittedName>
</protein>
<feature type="signal peptide" evidence="2">
    <location>
        <begin position="1"/>
        <end position="17"/>
    </location>
</feature>
<accession>A0A2S1SJE4</accession>